<dbReference type="PANTHER" id="PTHR30408:SF12">
    <property type="entry name" value="TYPE I RESTRICTION ENZYME MJAVIII SPECIFICITY SUBUNIT"/>
    <property type="match status" value="1"/>
</dbReference>
<dbReference type="Gene3D" id="3.90.220.20">
    <property type="entry name" value="DNA methylase specificity domains"/>
    <property type="match status" value="2"/>
</dbReference>
<protein>
    <submittedName>
        <fullName evidence="3">Type I restriction-modification system specificity subunit</fullName>
    </submittedName>
</protein>
<evidence type="ECO:0000256" key="1">
    <source>
        <dbReference type="ARBA" id="ARBA00022747"/>
    </source>
</evidence>
<reference evidence="4" key="1">
    <citation type="submission" date="2012-06" db="EMBL/GenBank/DDBJ databases">
        <title>Genome analysis of multiple Granulibacter bethesdensis isolates demonstrates substantial genome diversity.</title>
        <authorList>
            <person name="Greenberg D.E."/>
            <person name="Porcella S.F."/>
            <person name="Zarember K."/>
            <person name="Zelazny A.M."/>
            <person name="Bruno D."/>
            <person name="Martens C."/>
            <person name="Barbian K.D."/>
            <person name="Jaske E."/>
            <person name="Holland S.M."/>
        </authorList>
    </citation>
    <scope>NUCLEOTIDE SEQUENCE [LARGE SCALE GENOMIC DNA]</scope>
    <source>
        <strain evidence="4">CGDNIH3</strain>
    </source>
</reference>
<dbReference type="EMBL" id="CP003181">
    <property type="protein sequence ID" value="AHJ62540.1"/>
    <property type="molecule type" value="Genomic_DNA"/>
</dbReference>
<keyword evidence="1" id="KW-0680">Restriction system</keyword>
<dbReference type="GO" id="GO:0003677">
    <property type="term" value="F:DNA binding"/>
    <property type="evidence" value="ECO:0007669"/>
    <property type="project" value="UniProtKB-KW"/>
</dbReference>
<accession>A0AAN0RD01</accession>
<keyword evidence="2" id="KW-0238">DNA-binding</keyword>
<gene>
    <name evidence="3" type="ORF">GbCGDNIH3_7157</name>
</gene>
<dbReference type="AlphaFoldDB" id="A0AAN0RD01"/>
<dbReference type="SUPFAM" id="SSF116734">
    <property type="entry name" value="DNA methylase specificity domain"/>
    <property type="match status" value="2"/>
</dbReference>
<dbReference type="InterPro" id="IPR052021">
    <property type="entry name" value="Type-I_RS_S_subunit"/>
</dbReference>
<proteinExistence type="predicted"/>
<dbReference type="Proteomes" id="UP000019438">
    <property type="component" value="Chromosome"/>
</dbReference>
<dbReference type="InterPro" id="IPR044946">
    <property type="entry name" value="Restrct_endonuc_typeI_TRD_sf"/>
</dbReference>
<sequence length="443" mass="49208">METRHHRPELWRLAQTPDRRRGWSVSGSIPKGWLNGCLENVVATISSGVSVNSEGREKAAGEIGILKTSCVTTGSFRPNEHKVVVPVEVERVSEPVARDTVIVSRMNTPDLVGASAYIGRDYADLFLPDRLWQVRPSKKATGRWLSFVIGSPAMRARLKAIASGTSNSMKNISQDGFLGLPVQVPPIDEQRRIATVLGTWDESIDKAECLIAAKQKRFSAVRINLVEALQVAARGNNSWRPIEFGQIAEELKQRNAAGHGPDRVMGVIKGEGLVPMRAHVMASDLRRYLMVPPRAIAYNPMRLNIGSIAASRYDEDVLVSPDYVVFRARKGRADPDFLRFLIGTKRWREHLIAVGSGSVRTRIYFDGLAEMVLRVPDVREQKRIGQMLAAMEEDLKATIEAASALRTQKRGLMQKLLTGEWRLDERFDAEALSPRALVVGGRS</sequence>
<dbReference type="KEGG" id="gbc:GbCGDNIH3_7157"/>
<name>A0AAN0RD01_9PROT</name>
<organism evidence="3 4">
    <name type="scientific">Granulibacter bethesdensis</name>
    <dbReference type="NCBI Taxonomy" id="364410"/>
    <lineage>
        <taxon>Bacteria</taxon>
        <taxon>Pseudomonadati</taxon>
        <taxon>Pseudomonadota</taxon>
        <taxon>Alphaproteobacteria</taxon>
        <taxon>Acetobacterales</taxon>
        <taxon>Acetobacteraceae</taxon>
        <taxon>Granulibacter</taxon>
    </lineage>
</organism>
<evidence type="ECO:0000313" key="4">
    <source>
        <dbReference type="Proteomes" id="UP000019438"/>
    </source>
</evidence>
<evidence type="ECO:0000256" key="2">
    <source>
        <dbReference type="ARBA" id="ARBA00023125"/>
    </source>
</evidence>
<dbReference type="PANTHER" id="PTHR30408">
    <property type="entry name" value="TYPE-1 RESTRICTION ENZYME ECOKI SPECIFICITY PROTEIN"/>
    <property type="match status" value="1"/>
</dbReference>
<dbReference type="REBASE" id="80908">
    <property type="entry name" value="S.Gbe3ORF7159P"/>
</dbReference>
<evidence type="ECO:0000313" key="3">
    <source>
        <dbReference type="EMBL" id="AHJ62540.1"/>
    </source>
</evidence>
<dbReference type="GO" id="GO:0009307">
    <property type="term" value="P:DNA restriction-modification system"/>
    <property type="evidence" value="ECO:0007669"/>
    <property type="project" value="UniProtKB-KW"/>
</dbReference>